<protein>
    <submittedName>
        <fullName evidence="1">Uncharacterized protein</fullName>
    </submittedName>
</protein>
<accession>A0A151SNK9</accession>
<name>A0A151SNK9_CAJCA</name>
<sequence>MSNSCMSVKFSKMFGTIPQNLLELIWRRAISVKWTNSSGRRPAMSALLRSRPATTFTVGSSSAGAQNTPL</sequence>
<dbReference type="EMBL" id="CM003613">
    <property type="protein sequence ID" value="KYP56407.1"/>
    <property type="molecule type" value="Genomic_DNA"/>
</dbReference>
<dbReference type="AlphaFoldDB" id="A0A151SNK9"/>
<reference evidence="1 2" key="1">
    <citation type="journal article" date="2012" name="Nat. Biotechnol.">
        <title>Draft genome sequence of pigeonpea (Cajanus cajan), an orphan legume crop of resource-poor farmers.</title>
        <authorList>
            <person name="Varshney R.K."/>
            <person name="Chen W."/>
            <person name="Li Y."/>
            <person name="Bharti A.K."/>
            <person name="Saxena R.K."/>
            <person name="Schlueter J.A."/>
            <person name="Donoghue M.T."/>
            <person name="Azam S."/>
            <person name="Fan G."/>
            <person name="Whaley A.M."/>
            <person name="Farmer A.D."/>
            <person name="Sheridan J."/>
            <person name="Iwata A."/>
            <person name="Tuteja R."/>
            <person name="Penmetsa R.V."/>
            <person name="Wu W."/>
            <person name="Upadhyaya H.D."/>
            <person name="Yang S.P."/>
            <person name="Shah T."/>
            <person name="Saxena K.B."/>
            <person name="Michael T."/>
            <person name="McCombie W.R."/>
            <person name="Yang B."/>
            <person name="Zhang G."/>
            <person name="Yang H."/>
            <person name="Wang J."/>
            <person name="Spillane C."/>
            <person name="Cook D.R."/>
            <person name="May G.D."/>
            <person name="Xu X."/>
            <person name="Jackson S.A."/>
        </authorList>
    </citation>
    <scope>NUCLEOTIDE SEQUENCE [LARGE SCALE GENOMIC DNA]</scope>
    <source>
        <strain evidence="2">cv. Asha</strain>
    </source>
</reference>
<proteinExistence type="predicted"/>
<organism evidence="1 2">
    <name type="scientific">Cajanus cajan</name>
    <name type="common">Pigeon pea</name>
    <name type="synonym">Cajanus indicus</name>
    <dbReference type="NCBI Taxonomy" id="3821"/>
    <lineage>
        <taxon>Eukaryota</taxon>
        <taxon>Viridiplantae</taxon>
        <taxon>Streptophyta</taxon>
        <taxon>Embryophyta</taxon>
        <taxon>Tracheophyta</taxon>
        <taxon>Spermatophyta</taxon>
        <taxon>Magnoliopsida</taxon>
        <taxon>eudicotyledons</taxon>
        <taxon>Gunneridae</taxon>
        <taxon>Pentapetalae</taxon>
        <taxon>rosids</taxon>
        <taxon>fabids</taxon>
        <taxon>Fabales</taxon>
        <taxon>Fabaceae</taxon>
        <taxon>Papilionoideae</taxon>
        <taxon>50 kb inversion clade</taxon>
        <taxon>NPAAA clade</taxon>
        <taxon>indigoferoid/millettioid clade</taxon>
        <taxon>Phaseoleae</taxon>
        <taxon>Cajanus</taxon>
    </lineage>
</organism>
<dbReference type="Gramene" id="C.cajan_02583.t">
    <property type="protein sequence ID" value="C.cajan_02583.t.cds1"/>
    <property type="gene ID" value="C.cajan_02583"/>
</dbReference>
<evidence type="ECO:0000313" key="1">
    <source>
        <dbReference type="EMBL" id="KYP56407.1"/>
    </source>
</evidence>
<evidence type="ECO:0000313" key="2">
    <source>
        <dbReference type="Proteomes" id="UP000075243"/>
    </source>
</evidence>
<dbReference type="Proteomes" id="UP000075243">
    <property type="component" value="Chromosome 11"/>
</dbReference>
<keyword evidence="2" id="KW-1185">Reference proteome</keyword>
<gene>
    <name evidence="1" type="ORF">KK1_002646</name>
</gene>